<keyword evidence="2" id="KW-1015">Disulfide bond</keyword>
<evidence type="ECO:0000256" key="1">
    <source>
        <dbReference type="ARBA" id="ARBA00022729"/>
    </source>
</evidence>
<comment type="caution">
    <text evidence="8">The sequence shown here is derived from an EMBL/GenBank/DDBJ whole genome shotgun (WGS) entry which is preliminary data.</text>
</comment>
<dbReference type="InterPro" id="IPR007110">
    <property type="entry name" value="Ig-like_dom"/>
</dbReference>
<dbReference type="Proteomes" id="UP001195483">
    <property type="component" value="Unassembled WGS sequence"/>
</dbReference>
<keyword evidence="4" id="KW-0393">Immunoglobulin domain</keyword>
<dbReference type="Gene3D" id="2.60.40.10">
    <property type="entry name" value="Immunoglobulins"/>
    <property type="match status" value="3"/>
</dbReference>
<organism evidence="8 9">
    <name type="scientific">Potamilus streckersoni</name>
    <dbReference type="NCBI Taxonomy" id="2493646"/>
    <lineage>
        <taxon>Eukaryota</taxon>
        <taxon>Metazoa</taxon>
        <taxon>Spiralia</taxon>
        <taxon>Lophotrochozoa</taxon>
        <taxon>Mollusca</taxon>
        <taxon>Bivalvia</taxon>
        <taxon>Autobranchia</taxon>
        <taxon>Heteroconchia</taxon>
        <taxon>Palaeoheterodonta</taxon>
        <taxon>Unionida</taxon>
        <taxon>Unionoidea</taxon>
        <taxon>Unionidae</taxon>
        <taxon>Ambleminae</taxon>
        <taxon>Lampsilini</taxon>
        <taxon>Potamilus</taxon>
    </lineage>
</organism>
<name>A0AAE0SYH6_9BIVA</name>
<dbReference type="CDD" id="cd00063">
    <property type="entry name" value="FN3"/>
    <property type="match status" value="1"/>
</dbReference>
<dbReference type="SMART" id="SM00409">
    <property type="entry name" value="IG"/>
    <property type="match status" value="3"/>
</dbReference>
<proteinExistence type="predicted"/>
<dbReference type="InterPro" id="IPR003599">
    <property type="entry name" value="Ig_sub"/>
</dbReference>
<keyword evidence="5" id="KW-0812">Transmembrane</keyword>
<dbReference type="InterPro" id="IPR013783">
    <property type="entry name" value="Ig-like_fold"/>
</dbReference>
<gene>
    <name evidence="8" type="ORF">CHS0354_039081</name>
</gene>
<sequence>MEQYIDECNIYISSKLFCENVNEYLQTKFVVKACDSFQYRIKTRYTIASVKMSYLMYASKTFAETLILVNLVFLEMQCLLQTLQMGTTKTNEKGNIHCSRAFFGFHITVGSPVVAVIGGEASLRWTISTSTDGIRIVSGPDNATKIAFINRQTKPYYVATNINYTGDITQGIMSFTLYEVALANIGKYRYILPGNIENGGQDLLIAESPEITGIKELSPPAVSGSMTKFNCSAVSTSIPANHNLTMLSEWKKNGNDISQGSKYNVIGTILVIDILDRTDNENRLTCRAYEDPRRKSNESNEYILNVLYGPDNVQITPVGDFSVVEGTMLNISCSAECNPVCDSYRWQNGSDNSLLGSSQSLVIPKVRREHAGVYFCTVINSAISKSAKVQVNVTVNYPPDVLVDYSGSTFTNSTVLLTCIASGHPSQYTFHEWVHKVGETEIRKLTGQNTANTSILTLPNISIEDMGTYMCSVDNSITGLNGQIIQTGHTDIFVRGTPLIENKNSMFIGMINKSARIEIPFYSNPSSKTVKFYRCANNVEVTNTSDTLIFLTSLLNTFTFYGKEVFLNGQVAVLHFRTVLTTEYGEYTAVLFNDIGNTYRRIVFSSGEPEVPEKFHVTDVAEKQVTLQWLSGNHKGFDQTFVVQISMDNITWTNASLLNAGKKEGWFSTTITGLKSYTTYYFRLYSFNVNGEGEFADINVVTRTLKESVSSLDIGASLGIGFGGIFLGVVGTISVIIIRKRITATPKYGSTSEIDMSTDLQTYYNTRVSSSPAPSPYEELQQDSMEKTIYDHI</sequence>
<keyword evidence="3" id="KW-0325">Glycoprotein</keyword>
<dbReference type="PROSITE" id="PS50835">
    <property type="entry name" value="IG_LIKE"/>
    <property type="match status" value="3"/>
</dbReference>
<keyword evidence="5" id="KW-1133">Transmembrane helix</keyword>
<evidence type="ECO:0000313" key="8">
    <source>
        <dbReference type="EMBL" id="KAK3600266.1"/>
    </source>
</evidence>
<reference evidence="8" key="1">
    <citation type="journal article" date="2021" name="Genome Biol. Evol.">
        <title>A High-Quality Reference Genome for a Parasitic Bivalve with Doubly Uniparental Inheritance (Bivalvia: Unionida).</title>
        <authorList>
            <person name="Smith C.H."/>
        </authorList>
    </citation>
    <scope>NUCLEOTIDE SEQUENCE</scope>
    <source>
        <strain evidence="8">CHS0354</strain>
    </source>
</reference>
<reference evidence="8" key="2">
    <citation type="journal article" date="2021" name="Genome Biol. Evol.">
        <title>Developing a high-quality reference genome for a parasitic bivalve with doubly uniparental inheritance (Bivalvia: Unionida).</title>
        <authorList>
            <person name="Smith C.H."/>
        </authorList>
    </citation>
    <scope>NUCLEOTIDE SEQUENCE</scope>
    <source>
        <strain evidence="8">CHS0354</strain>
        <tissue evidence="8">Mantle</tissue>
    </source>
</reference>
<evidence type="ECO:0008006" key="10">
    <source>
        <dbReference type="Google" id="ProtNLM"/>
    </source>
</evidence>
<feature type="transmembrane region" description="Helical" evidence="5">
    <location>
        <begin position="714"/>
        <end position="738"/>
    </location>
</feature>
<dbReference type="Pfam" id="PF13895">
    <property type="entry name" value="Ig_2"/>
    <property type="match status" value="1"/>
</dbReference>
<dbReference type="InterPro" id="IPR036179">
    <property type="entry name" value="Ig-like_dom_sf"/>
</dbReference>
<evidence type="ECO:0000259" key="6">
    <source>
        <dbReference type="PROSITE" id="PS50835"/>
    </source>
</evidence>
<evidence type="ECO:0000256" key="2">
    <source>
        <dbReference type="ARBA" id="ARBA00023157"/>
    </source>
</evidence>
<dbReference type="InterPro" id="IPR052598">
    <property type="entry name" value="IgSF_CEA-related"/>
</dbReference>
<feature type="domain" description="Fibronectin type-III" evidence="7">
    <location>
        <begin position="611"/>
        <end position="707"/>
    </location>
</feature>
<evidence type="ECO:0000256" key="5">
    <source>
        <dbReference type="SAM" id="Phobius"/>
    </source>
</evidence>
<reference evidence="8" key="3">
    <citation type="submission" date="2023-05" db="EMBL/GenBank/DDBJ databases">
        <authorList>
            <person name="Smith C.H."/>
        </authorList>
    </citation>
    <scope>NUCLEOTIDE SEQUENCE</scope>
    <source>
        <strain evidence="8">CHS0354</strain>
        <tissue evidence="8">Mantle</tissue>
    </source>
</reference>
<feature type="domain" description="Ig-like" evidence="6">
    <location>
        <begin position="209"/>
        <end position="305"/>
    </location>
</feature>
<dbReference type="InterPro" id="IPR036116">
    <property type="entry name" value="FN3_sf"/>
</dbReference>
<dbReference type="SMART" id="SM00408">
    <property type="entry name" value="IGc2"/>
    <property type="match status" value="2"/>
</dbReference>
<evidence type="ECO:0000256" key="3">
    <source>
        <dbReference type="ARBA" id="ARBA00023180"/>
    </source>
</evidence>
<evidence type="ECO:0000259" key="7">
    <source>
        <dbReference type="PROSITE" id="PS50853"/>
    </source>
</evidence>
<evidence type="ECO:0000313" key="9">
    <source>
        <dbReference type="Proteomes" id="UP001195483"/>
    </source>
</evidence>
<dbReference type="PROSITE" id="PS50853">
    <property type="entry name" value="FN3"/>
    <property type="match status" value="1"/>
</dbReference>
<dbReference type="EMBL" id="JAEAOA010002277">
    <property type="protein sequence ID" value="KAK3600266.1"/>
    <property type="molecule type" value="Genomic_DNA"/>
</dbReference>
<feature type="domain" description="Ig-like" evidence="6">
    <location>
        <begin position="399"/>
        <end position="476"/>
    </location>
</feature>
<dbReference type="SMART" id="SM00060">
    <property type="entry name" value="FN3"/>
    <property type="match status" value="1"/>
</dbReference>
<dbReference type="InterPro" id="IPR003598">
    <property type="entry name" value="Ig_sub2"/>
</dbReference>
<keyword evidence="5" id="KW-0472">Membrane</keyword>
<feature type="domain" description="Ig-like" evidence="6">
    <location>
        <begin position="310"/>
        <end position="394"/>
    </location>
</feature>
<dbReference type="AlphaFoldDB" id="A0AAE0SYH6"/>
<dbReference type="Pfam" id="PF13927">
    <property type="entry name" value="Ig_3"/>
    <property type="match status" value="1"/>
</dbReference>
<dbReference type="SUPFAM" id="SSF48726">
    <property type="entry name" value="Immunoglobulin"/>
    <property type="match status" value="2"/>
</dbReference>
<keyword evidence="9" id="KW-1185">Reference proteome</keyword>
<dbReference type="PANTHER" id="PTHR44337:SF20">
    <property type="entry name" value="CARCINOEMBRYONIC ANTIGEN-RELATED CELL ADHESION MOLECULE 5-RELATED"/>
    <property type="match status" value="1"/>
</dbReference>
<protein>
    <recommendedName>
        <fullName evidence="10">HMCN</fullName>
    </recommendedName>
</protein>
<dbReference type="InterPro" id="IPR003961">
    <property type="entry name" value="FN3_dom"/>
</dbReference>
<keyword evidence="1" id="KW-0732">Signal</keyword>
<dbReference type="SUPFAM" id="SSF49265">
    <property type="entry name" value="Fibronectin type III"/>
    <property type="match status" value="1"/>
</dbReference>
<dbReference type="PANTHER" id="PTHR44337">
    <property type="entry name" value="CARCINOEMBRYONIC ANTIGEN-RELATED CELL ADHESION MOLECULE 8"/>
    <property type="match status" value="1"/>
</dbReference>
<dbReference type="Pfam" id="PF00041">
    <property type="entry name" value="fn3"/>
    <property type="match status" value="1"/>
</dbReference>
<evidence type="ECO:0000256" key="4">
    <source>
        <dbReference type="ARBA" id="ARBA00023319"/>
    </source>
</evidence>
<accession>A0AAE0SYH6</accession>